<dbReference type="OrthoDB" id="2425929at2759"/>
<evidence type="ECO:0000313" key="13">
    <source>
        <dbReference type="Proteomes" id="UP000053317"/>
    </source>
</evidence>
<sequence length="257" mass="27883">MYTVKAADRSSYWGQDSTNDGSQQSLTTYCANSEIDIIPMAFLYEFYGTGDEPVINFANSGNDCSTFSGTELLDCPSIGTDITTCQETYGKTILLSIGGATYTEGGFSSTDEAVTQANKIWAMFGPEQYGSTALRPFGSAILDGFDFDFESSVSNTAAFANQLRALMDADTSKSYYLTAAPQCPYPDSADQSMLDGAVYFDAIWVQFYNNYCGLTAFESTSDPGEFNFETWHTWATTVSANPNVRVLVGAPSSISEE</sequence>
<evidence type="ECO:0000256" key="1">
    <source>
        <dbReference type="ARBA" id="ARBA00000822"/>
    </source>
</evidence>
<keyword evidence="6 8" id="KW-0326">Glycosidase</keyword>
<evidence type="ECO:0000256" key="8">
    <source>
        <dbReference type="RuleBase" id="RU000489"/>
    </source>
</evidence>
<name>A0A0G2E3S4_PHACM</name>
<keyword evidence="5" id="KW-0119">Carbohydrate metabolism</keyword>
<evidence type="ECO:0000256" key="4">
    <source>
        <dbReference type="ARBA" id="ARBA00023024"/>
    </source>
</evidence>
<evidence type="ECO:0000256" key="6">
    <source>
        <dbReference type="ARBA" id="ARBA00023295"/>
    </source>
</evidence>
<dbReference type="GO" id="GO:0008843">
    <property type="term" value="F:endochitinase activity"/>
    <property type="evidence" value="ECO:0007669"/>
    <property type="project" value="UniProtKB-EC"/>
</dbReference>
<dbReference type="EC" id="3.2.1.14" evidence="2"/>
<proteinExistence type="inferred from homology"/>
<feature type="domain" description="GH18" evidence="11">
    <location>
        <begin position="7"/>
        <end position="257"/>
    </location>
</feature>
<organism evidence="12 13">
    <name type="scientific">Phaeomoniella chlamydospora</name>
    <name type="common">Phaeoacremonium chlamydosporum</name>
    <dbReference type="NCBI Taxonomy" id="158046"/>
    <lineage>
        <taxon>Eukaryota</taxon>
        <taxon>Fungi</taxon>
        <taxon>Dikarya</taxon>
        <taxon>Ascomycota</taxon>
        <taxon>Pezizomycotina</taxon>
        <taxon>Eurotiomycetes</taxon>
        <taxon>Chaetothyriomycetidae</taxon>
        <taxon>Phaeomoniellales</taxon>
        <taxon>Phaeomoniellaceae</taxon>
        <taxon>Phaeomoniella</taxon>
    </lineage>
</organism>
<keyword evidence="7" id="KW-0624">Polysaccharide degradation</keyword>
<dbReference type="EMBL" id="LCWF01000147">
    <property type="protein sequence ID" value="KKY17369.1"/>
    <property type="molecule type" value="Genomic_DNA"/>
</dbReference>
<dbReference type="InterPro" id="IPR017853">
    <property type="entry name" value="GH"/>
</dbReference>
<dbReference type="InterPro" id="IPR050542">
    <property type="entry name" value="Glycosyl_Hydrlase18_Chitinase"/>
</dbReference>
<evidence type="ECO:0000256" key="7">
    <source>
        <dbReference type="ARBA" id="ARBA00023326"/>
    </source>
</evidence>
<dbReference type="PROSITE" id="PS01095">
    <property type="entry name" value="GH18_1"/>
    <property type="match status" value="1"/>
</dbReference>
<dbReference type="PROSITE" id="PS51910">
    <property type="entry name" value="GH18_2"/>
    <property type="match status" value="1"/>
</dbReference>
<feature type="compositionally biased region" description="Polar residues" evidence="10">
    <location>
        <begin position="12"/>
        <end position="22"/>
    </location>
</feature>
<keyword evidence="3 8" id="KW-0378">Hydrolase</keyword>
<dbReference type="GO" id="GO:0005576">
    <property type="term" value="C:extracellular region"/>
    <property type="evidence" value="ECO:0007669"/>
    <property type="project" value="TreeGrafter"/>
</dbReference>
<evidence type="ECO:0000256" key="9">
    <source>
        <dbReference type="RuleBase" id="RU004453"/>
    </source>
</evidence>
<evidence type="ECO:0000256" key="3">
    <source>
        <dbReference type="ARBA" id="ARBA00022801"/>
    </source>
</evidence>
<dbReference type="PANTHER" id="PTHR45708">
    <property type="entry name" value="ENDOCHITINASE"/>
    <property type="match status" value="1"/>
</dbReference>
<gene>
    <name evidence="12" type="ORF">UCRPC4_g05613</name>
</gene>
<dbReference type="InterPro" id="IPR001579">
    <property type="entry name" value="Glyco_hydro_18_chit_AS"/>
</dbReference>
<dbReference type="Gene3D" id="3.20.20.80">
    <property type="entry name" value="Glycosidases"/>
    <property type="match status" value="1"/>
</dbReference>
<evidence type="ECO:0000313" key="12">
    <source>
        <dbReference type="EMBL" id="KKY17369.1"/>
    </source>
</evidence>
<comment type="caution">
    <text evidence="12">The sequence shown here is derived from an EMBL/GenBank/DDBJ whole genome shotgun (WGS) entry which is preliminary data.</text>
</comment>
<comment type="similarity">
    <text evidence="9">Belongs to the glycosyl hydrolase 18 family.</text>
</comment>
<keyword evidence="4" id="KW-0146">Chitin degradation</keyword>
<keyword evidence="13" id="KW-1185">Reference proteome</keyword>
<dbReference type="AlphaFoldDB" id="A0A0G2E3S4"/>
<dbReference type="PANTHER" id="PTHR45708:SF49">
    <property type="entry name" value="ENDOCHITINASE"/>
    <property type="match status" value="1"/>
</dbReference>
<dbReference type="GO" id="GO:0006032">
    <property type="term" value="P:chitin catabolic process"/>
    <property type="evidence" value="ECO:0007669"/>
    <property type="project" value="UniProtKB-KW"/>
</dbReference>
<dbReference type="Pfam" id="PF00704">
    <property type="entry name" value="Glyco_hydro_18"/>
    <property type="match status" value="1"/>
</dbReference>
<dbReference type="InterPro" id="IPR001223">
    <property type="entry name" value="Glyco_hydro18_cat"/>
</dbReference>
<evidence type="ECO:0000256" key="2">
    <source>
        <dbReference type="ARBA" id="ARBA00012729"/>
    </source>
</evidence>
<evidence type="ECO:0000256" key="5">
    <source>
        <dbReference type="ARBA" id="ARBA00023277"/>
    </source>
</evidence>
<dbReference type="Proteomes" id="UP000053317">
    <property type="component" value="Unassembled WGS sequence"/>
</dbReference>
<evidence type="ECO:0000256" key="10">
    <source>
        <dbReference type="SAM" id="MobiDB-lite"/>
    </source>
</evidence>
<protein>
    <recommendedName>
        <fullName evidence="2">chitinase</fullName>
        <ecNumber evidence="2">3.2.1.14</ecNumber>
    </recommendedName>
</protein>
<dbReference type="SUPFAM" id="SSF51445">
    <property type="entry name" value="(Trans)glycosidases"/>
    <property type="match status" value="1"/>
</dbReference>
<accession>A0A0G2E3S4</accession>
<dbReference type="GO" id="GO:0000272">
    <property type="term" value="P:polysaccharide catabolic process"/>
    <property type="evidence" value="ECO:0007669"/>
    <property type="project" value="UniProtKB-KW"/>
</dbReference>
<reference evidence="12 13" key="1">
    <citation type="submission" date="2015-05" db="EMBL/GenBank/DDBJ databases">
        <title>Distinctive expansion of gene families associated with plant cell wall degradation and secondary metabolism in the genomes of grapevine trunk pathogens.</title>
        <authorList>
            <person name="Lawrence D.P."/>
            <person name="Travadon R."/>
            <person name="Rolshausen P.E."/>
            <person name="Baumgartner K."/>
        </authorList>
    </citation>
    <scope>NUCLEOTIDE SEQUENCE [LARGE SCALE GENOMIC DNA]</scope>
    <source>
        <strain evidence="12">UCRPC4</strain>
    </source>
</reference>
<feature type="region of interest" description="Disordered" evidence="10">
    <location>
        <begin position="1"/>
        <end position="22"/>
    </location>
</feature>
<reference evidence="12 13" key="2">
    <citation type="submission" date="2015-05" db="EMBL/GenBank/DDBJ databases">
        <authorList>
            <person name="Morales-Cruz A."/>
            <person name="Amrine K.C."/>
            <person name="Cantu D."/>
        </authorList>
    </citation>
    <scope>NUCLEOTIDE SEQUENCE [LARGE SCALE GENOMIC DNA]</scope>
    <source>
        <strain evidence="12">UCRPC4</strain>
    </source>
</reference>
<comment type="catalytic activity">
    <reaction evidence="1">
        <text>Random endo-hydrolysis of N-acetyl-beta-D-glucosaminide (1-&gt;4)-beta-linkages in chitin and chitodextrins.</text>
        <dbReference type="EC" id="3.2.1.14"/>
    </reaction>
</comment>
<evidence type="ECO:0000259" key="11">
    <source>
        <dbReference type="PROSITE" id="PS51910"/>
    </source>
</evidence>